<reference evidence="2 3" key="1">
    <citation type="submission" date="2021-06" db="EMBL/GenBank/DDBJ databases">
        <authorList>
            <person name="Criscuolo A."/>
        </authorList>
    </citation>
    <scope>NUCLEOTIDE SEQUENCE [LARGE SCALE GENOMIC DNA]</scope>
    <source>
        <strain evidence="3">CIP 111802</strain>
    </source>
</reference>
<comment type="caution">
    <text evidence="2">The sequence shown here is derived from an EMBL/GenBank/DDBJ whole genome shotgun (WGS) entry which is preliminary data.</text>
</comment>
<dbReference type="EMBL" id="CAJVCE010000004">
    <property type="protein sequence ID" value="CAG7633456.1"/>
    <property type="molecule type" value="Genomic_DNA"/>
</dbReference>
<gene>
    <name evidence="2" type="ORF">PAECIP111802_01949</name>
</gene>
<protein>
    <recommendedName>
        <fullName evidence="4">Extracellular solute-binding protein</fullName>
    </recommendedName>
</protein>
<evidence type="ECO:0000313" key="3">
    <source>
        <dbReference type="Proteomes" id="UP000730618"/>
    </source>
</evidence>
<evidence type="ECO:0000313" key="2">
    <source>
        <dbReference type="EMBL" id="CAG7633456.1"/>
    </source>
</evidence>
<name>A0ABN7TIQ5_9BACL</name>
<sequence length="303" mass="33558">MIQEEEGYEGVSDESFYVAGDSLHFIAGHGLQRYGKRRGNRSAVGNNEKAANDNGTAKKTVDEQVNEGKPVTLQVFQSSAGITDSEFEELFAKPVKSKYPNVTLELIRESKASINQLMTAGEFPDIIFTPTLNLIKFYRRAVGNPDIVAIDPNSMRLTAQNLLVPFVDPKTEKADLTSEKWKYVFDLYRSIQDIPDNKAGKRGVAGFEKDQTVAMYTSSGGRLEEIEELMKQGVKLDWDMVSYPVPKNAPSKNIVTMAHVLAVSSTAKNKDDAFKIVSYLSTSREVQNKLAKGGFISALKDDI</sequence>
<accession>A0ABN7TIQ5</accession>
<proteinExistence type="predicted"/>
<organism evidence="2 3">
    <name type="scientific">Paenibacillus allorhizosphaerae</name>
    <dbReference type="NCBI Taxonomy" id="2849866"/>
    <lineage>
        <taxon>Bacteria</taxon>
        <taxon>Bacillati</taxon>
        <taxon>Bacillota</taxon>
        <taxon>Bacilli</taxon>
        <taxon>Bacillales</taxon>
        <taxon>Paenibacillaceae</taxon>
        <taxon>Paenibacillus</taxon>
    </lineage>
</organism>
<feature type="region of interest" description="Disordered" evidence="1">
    <location>
        <begin position="36"/>
        <end position="59"/>
    </location>
</feature>
<dbReference type="Proteomes" id="UP000730618">
    <property type="component" value="Unassembled WGS sequence"/>
</dbReference>
<evidence type="ECO:0000256" key="1">
    <source>
        <dbReference type="SAM" id="MobiDB-lite"/>
    </source>
</evidence>
<evidence type="ECO:0008006" key="4">
    <source>
        <dbReference type="Google" id="ProtNLM"/>
    </source>
</evidence>
<keyword evidence="3" id="KW-1185">Reference proteome</keyword>
<dbReference type="RefSeq" id="WP_218098273.1">
    <property type="nucleotide sequence ID" value="NZ_CAJVCE010000004.1"/>
</dbReference>